<organism evidence="2 3">
    <name type="scientific">Pseudovirgaria hyperparasitica</name>
    <dbReference type="NCBI Taxonomy" id="470096"/>
    <lineage>
        <taxon>Eukaryota</taxon>
        <taxon>Fungi</taxon>
        <taxon>Dikarya</taxon>
        <taxon>Ascomycota</taxon>
        <taxon>Pezizomycotina</taxon>
        <taxon>Dothideomycetes</taxon>
        <taxon>Dothideomycetes incertae sedis</taxon>
        <taxon>Acrospermales</taxon>
        <taxon>Acrospermaceae</taxon>
        <taxon>Pseudovirgaria</taxon>
    </lineage>
</organism>
<dbReference type="EMBL" id="ML996583">
    <property type="protein sequence ID" value="KAF2753807.1"/>
    <property type="molecule type" value="Genomic_DNA"/>
</dbReference>
<feature type="compositionally biased region" description="Pro residues" evidence="1">
    <location>
        <begin position="87"/>
        <end position="97"/>
    </location>
</feature>
<evidence type="ECO:0000256" key="1">
    <source>
        <dbReference type="SAM" id="MobiDB-lite"/>
    </source>
</evidence>
<gene>
    <name evidence="2" type="ORF">EJ05DRAFT_504885</name>
</gene>
<feature type="compositionally biased region" description="Basic and acidic residues" evidence="1">
    <location>
        <begin position="125"/>
        <end position="143"/>
    </location>
</feature>
<sequence length="519" mass="56896">MLLTLQKPAKADFEYKHPHEYSPPLPYSSRFSPKPAGGILRPLSVSARRESPTSMSNPHRGLPPPAAMQLADPGRGPPPMQLADPGRGPPPPPPPSMPQSLGSMPAPPPQWQGAEEPMKNWLAAKAEEEKRKQEEEKTKQERLRLEQRQIEQQMLRDSFQGGVPPHMVPVIFAGIGGGNLANMSMEWLQQYMSQVQGTVQPQQVSQGQMSPDARREPPRLLNPPPHGSVYGSQQSLPMAPGVQGQPLSAVPPPHGGFAQSTYARGSQSPQTRTRASTISGGQTGTLHSAPRAPTQSSLPRLTTNEMQVQQPPPSSMHQQQHPPQQPPQEQTSSPSIYFHHWVPPTSQPSSSSRDPPATPSDHTTSPKKRKAQGPHPFVPPPTSAPQYTSPPFSHDSSSASTPARRGHVRTRSDTSTRALEAVRPRSRHGMHPVYGYAEAERGGSRVPERYESRPAPERYESRPGPERLDESPARRESGNREARDSREGYRASHTSTPVRAGYPPPPPTTTRSPKREETQ</sequence>
<feature type="region of interest" description="Disordered" evidence="1">
    <location>
        <begin position="196"/>
        <end position="519"/>
    </location>
</feature>
<feature type="compositionally biased region" description="Polar residues" evidence="1">
    <location>
        <begin position="293"/>
        <end position="306"/>
    </location>
</feature>
<evidence type="ECO:0000313" key="3">
    <source>
        <dbReference type="Proteomes" id="UP000799437"/>
    </source>
</evidence>
<evidence type="ECO:0000313" key="2">
    <source>
        <dbReference type="EMBL" id="KAF2753807.1"/>
    </source>
</evidence>
<name>A0A6A6VX23_9PEZI</name>
<dbReference type="Proteomes" id="UP000799437">
    <property type="component" value="Unassembled WGS sequence"/>
</dbReference>
<feature type="compositionally biased region" description="Low complexity" evidence="1">
    <location>
        <begin position="389"/>
        <end position="402"/>
    </location>
</feature>
<feature type="compositionally biased region" description="Polar residues" evidence="1">
    <location>
        <begin position="258"/>
        <end position="286"/>
    </location>
</feature>
<feature type="compositionally biased region" description="Low complexity" evidence="1">
    <location>
        <begin position="315"/>
        <end position="335"/>
    </location>
</feature>
<protein>
    <submittedName>
        <fullName evidence="2">Uncharacterized protein</fullName>
    </submittedName>
</protein>
<proteinExistence type="predicted"/>
<dbReference type="RefSeq" id="XP_033596258.1">
    <property type="nucleotide sequence ID" value="XM_033747630.1"/>
</dbReference>
<dbReference type="OrthoDB" id="20105at2759"/>
<feature type="compositionally biased region" description="Basic and acidic residues" evidence="1">
    <location>
        <begin position="9"/>
        <end position="20"/>
    </location>
</feature>
<dbReference type="GeneID" id="54488684"/>
<feature type="compositionally biased region" description="Basic and acidic residues" evidence="1">
    <location>
        <begin position="438"/>
        <end position="490"/>
    </location>
</feature>
<reference evidence="2" key="1">
    <citation type="journal article" date="2020" name="Stud. Mycol.">
        <title>101 Dothideomycetes genomes: a test case for predicting lifestyles and emergence of pathogens.</title>
        <authorList>
            <person name="Haridas S."/>
            <person name="Albert R."/>
            <person name="Binder M."/>
            <person name="Bloem J."/>
            <person name="Labutti K."/>
            <person name="Salamov A."/>
            <person name="Andreopoulos B."/>
            <person name="Baker S."/>
            <person name="Barry K."/>
            <person name="Bills G."/>
            <person name="Bluhm B."/>
            <person name="Cannon C."/>
            <person name="Castanera R."/>
            <person name="Culley D."/>
            <person name="Daum C."/>
            <person name="Ezra D."/>
            <person name="Gonzalez J."/>
            <person name="Henrissat B."/>
            <person name="Kuo A."/>
            <person name="Liang C."/>
            <person name="Lipzen A."/>
            <person name="Lutzoni F."/>
            <person name="Magnuson J."/>
            <person name="Mondo S."/>
            <person name="Nolan M."/>
            <person name="Ohm R."/>
            <person name="Pangilinan J."/>
            <person name="Park H.-J."/>
            <person name="Ramirez L."/>
            <person name="Alfaro M."/>
            <person name="Sun H."/>
            <person name="Tritt A."/>
            <person name="Yoshinaga Y."/>
            <person name="Zwiers L.-H."/>
            <person name="Turgeon B."/>
            <person name="Goodwin S."/>
            <person name="Spatafora J."/>
            <person name="Crous P."/>
            <person name="Grigoriev I."/>
        </authorList>
    </citation>
    <scope>NUCLEOTIDE SEQUENCE</scope>
    <source>
        <strain evidence="2">CBS 121739</strain>
    </source>
</reference>
<accession>A0A6A6VX23</accession>
<keyword evidence="3" id="KW-1185">Reference proteome</keyword>
<feature type="compositionally biased region" description="Polar residues" evidence="1">
    <location>
        <begin position="196"/>
        <end position="209"/>
    </location>
</feature>
<feature type="region of interest" description="Disordered" evidence="1">
    <location>
        <begin position="1"/>
        <end position="143"/>
    </location>
</feature>
<dbReference type="AlphaFoldDB" id="A0A6A6VX23"/>